<dbReference type="RefSeq" id="WP_074767648.1">
    <property type="nucleotide sequence ID" value="NZ_FNWO01000006.1"/>
</dbReference>
<reference evidence="4" key="1">
    <citation type="submission" date="2016-10" db="EMBL/GenBank/DDBJ databases">
        <authorList>
            <person name="Varghese N."/>
            <person name="Submissions S."/>
        </authorList>
    </citation>
    <scope>NUCLEOTIDE SEQUENCE [LARGE SCALE GENOMIC DNA]</scope>
    <source>
        <strain evidence="4">DSM 13234</strain>
    </source>
</reference>
<feature type="region of interest" description="Disordered" evidence="1">
    <location>
        <begin position="80"/>
        <end position="102"/>
    </location>
</feature>
<feature type="compositionally biased region" description="Pro residues" evidence="1">
    <location>
        <begin position="93"/>
        <end position="102"/>
    </location>
</feature>
<protein>
    <submittedName>
        <fullName evidence="3">Uncharacterized protein</fullName>
    </submittedName>
</protein>
<keyword evidence="2" id="KW-0472">Membrane</keyword>
<sequence length="102" mass="11135">MTGYRVSFIRSSGWTRLGLAGAVLCLFLTPILWSFGLFGVDDVALKRAIVFAVSGAWLFGLGFFLIGWALQGFVVRVRSTEDEDDHHPAARPSAPPPGRRAN</sequence>
<evidence type="ECO:0000313" key="4">
    <source>
        <dbReference type="Proteomes" id="UP000182983"/>
    </source>
</evidence>
<keyword evidence="2" id="KW-1133">Transmembrane helix</keyword>
<evidence type="ECO:0000256" key="2">
    <source>
        <dbReference type="SAM" id="Phobius"/>
    </source>
</evidence>
<dbReference type="Proteomes" id="UP000182983">
    <property type="component" value="Unassembled WGS sequence"/>
</dbReference>
<feature type="transmembrane region" description="Helical" evidence="2">
    <location>
        <begin position="48"/>
        <end position="70"/>
    </location>
</feature>
<dbReference type="OrthoDB" id="7359601at2"/>
<evidence type="ECO:0000313" key="3">
    <source>
        <dbReference type="EMBL" id="SEH35375.1"/>
    </source>
</evidence>
<organism evidence="3 4">
    <name type="scientific">Magnetospirillum fulvum</name>
    <name type="common">Rhodospirillum fulvum</name>
    <dbReference type="NCBI Taxonomy" id="1082"/>
    <lineage>
        <taxon>Bacteria</taxon>
        <taxon>Pseudomonadati</taxon>
        <taxon>Pseudomonadota</taxon>
        <taxon>Alphaproteobacteria</taxon>
        <taxon>Rhodospirillales</taxon>
        <taxon>Rhodospirillaceae</taxon>
        <taxon>Magnetospirillum</taxon>
    </lineage>
</organism>
<proteinExistence type="predicted"/>
<gene>
    <name evidence="3" type="ORF">SAMN04244559_01761</name>
</gene>
<keyword evidence="2" id="KW-0812">Transmembrane</keyword>
<dbReference type="AlphaFoldDB" id="A0A1H6HMD4"/>
<feature type="transmembrane region" description="Helical" evidence="2">
    <location>
        <begin position="17"/>
        <end position="36"/>
    </location>
</feature>
<dbReference type="EMBL" id="FNWO01000006">
    <property type="protein sequence ID" value="SEH35375.1"/>
    <property type="molecule type" value="Genomic_DNA"/>
</dbReference>
<name>A0A1H6HMD4_MAGFU</name>
<evidence type="ECO:0000256" key="1">
    <source>
        <dbReference type="SAM" id="MobiDB-lite"/>
    </source>
</evidence>
<accession>A0A1H6HMD4</accession>
<keyword evidence="4" id="KW-1185">Reference proteome</keyword>